<evidence type="ECO:0000313" key="7">
    <source>
        <dbReference type="EMBL" id="CAK9878566.1"/>
    </source>
</evidence>
<dbReference type="EMBL" id="OZ023707">
    <property type="protein sequence ID" value="CAK9878566.1"/>
    <property type="molecule type" value="Genomic_DNA"/>
</dbReference>
<name>A0ABP1BRA0_9BRYO</name>
<evidence type="ECO:0000259" key="6">
    <source>
        <dbReference type="PROSITE" id="PS51704"/>
    </source>
</evidence>
<evidence type="ECO:0000256" key="5">
    <source>
        <dbReference type="SAM" id="MobiDB-lite"/>
    </source>
</evidence>
<feature type="compositionally biased region" description="Low complexity" evidence="5">
    <location>
        <begin position="444"/>
        <end position="453"/>
    </location>
</feature>
<evidence type="ECO:0000256" key="3">
    <source>
        <dbReference type="ARBA" id="ARBA00022801"/>
    </source>
</evidence>
<dbReference type="Proteomes" id="UP001497522">
    <property type="component" value="Chromosome 6"/>
</dbReference>
<keyword evidence="8" id="KW-1185">Reference proteome</keyword>
<feature type="region of interest" description="Disordered" evidence="5">
    <location>
        <begin position="439"/>
        <end position="459"/>
    </location>
</feature>
<feature type="domain" description="GP-PDE" evidence="6">
    <location>
        <begin position="155"/>
        <end position="432"/>
    </location>
</feature>
<comment type="catalytic activity">
    <reaction evidence="4">
        <text>a sn-glycero-3-phosphodiester + H2O = an alcohol + sn-glycerol 3-phosphate + H(+)</text>
        <dbReference type="Rhea" id="RHEA:12969"/>
        <dbReference type="ChEBI" id="CHEBI:15377"/>
        <dbReference type="ChEBI" id="CHEBI:15378"/>
        <dbReference type="ChEBI" id="CHEBI:30879"/>
        <dbReference type="ChEBI" id="CHEBI:57597"/>
        <dbReference type="ChEBI" id="CHEBI:83408"/>
        <dbReference type="EC" id="3.1.4.46"/>
    </reaction>
</comment>
<dbReference type="PANTHER" id="PTHR22958:SF1">
    <property type="entry name" value="GLYCEROPHOSPHOCHOLINE PHOSPHODIESTERASE GPCPD1"/>
    <property type="match status" value="1"/>
</dbReference>
<dbReference type="InterPro" id="IPR030395">
    <property type="entry name" value="GP_PDE_dom"/>
</dbReference>
<dbReference type="PANTHER" id="PTHR22958">
    <property type="entry name" value="GLYCEROPHOSPHORYL DIESTER PHOSPHODIESTERASE"/>
    <property type="match status" value="1"/>
</dbReference>
<dbReference type="PROSITE" id="PS51704">
    <property type="entry name" value="GP_PDE"/>
    <property type="match status" value="1"/>
</dbReference>
<accession>A0ABP1BRA0</accession>
<sequence>MQFVAPELLSFPTSISSSSSSSLEDRFGSSRLVCAEKAILSTRNNFGVRALCSSSERRTVPPPASVKADPGFSIETRPGMSPSFESVSTESRTLPQVLLVPDSGTAAAAAAPQTSGLSADSVAGRGDYEYHLKGLRAGAHNPKLVVVGHRGCGKNKSLSQGEAVDSRPSIRENTIASFNQAARNGADYVEFDVQVTKDRHAIIFHDDYIIVEDKVPRKIGDLTLEEFVGIGPQKNVAKEGRSLYRKARDGTLNPWTATMEDPLCTLEEAFKQVDPSVGFNIEVKFDDIDETSDVELQRVIYPIVESVRQHSNGRRIYFSSFHPDAVHLLRSLQSTYPVFFLTNGGSCIYNDQRRNSIQAAIAVCQQGQLQGIVTEVQAVLHEPSLISLIKAANLWVFTYGEFNNVEEAVRKQKDAGVDGVIVDHVLEIVKLEHQLEDQHPPIPSSYSTTSSHTAIPPVF</sequence>
<protein>
    <recommendedName>
        <fullName evidence="1">glycerophosphodiester phosphodiesterase</fullName>
        <ecNumber evidence="1">3.1.4.46</ecNumber>
    </recommendedName>
</protein>
<dbReference type="Pfam" id="PF03009">
    <property type="entry name" value="GDPD"/>
    <property type="match status" value="1"/>
</dbReference>
<dbReference type="SUPFAM" id="SSF51695">
    <property type="entry name" value="PLC-like phosphodiesterases"/>
    <property type="match status" value="1"/>
</dbReference>
<dbReference type="InterPro" id="IPR017946">
    <property type="entry name" value="PLC-like_Pdiesterase_TIM-brl"/>
</dbReference>
<keyword evidence="2" id="KW-0319">Glycerol metabolism</keyword>
<reference evidence="7" key="1">
    <citation type="submission" date="2024-03" db="EMBL/GenBank/DDBJ databases">
        <authorList>
            <consortium name="ELIXIR-Norway"/>
            <consortium name="Elixir Norway"/>
        </authorList>
    </citation>
    <scope>NUCLEOTIDE SEQUENCE</scope>
</reference>
<dbReference type="Gene3D" id="3.20.20.190">
    <property type="entry name" value="Phosphatidylinositol (PI) phosphodiesterase"/>
    <property type="match status" value="1"/>
</dbReference>
<dbReference type="EC" id="3.1.4.46" evidence="1"/>
<evidence type="ECO:0000313" key="8">
    <source>
        <dbReference type="Proteomes" id="UP001497522"/>
    </source>
</evidence>
<proteinExistence type="predicted"/>
<dbReference type="InterPro" id="IPR051578">
    <property type="entry name" value="GDPD"/>
</dbReference>
<evidence type="ECO:0000256" key="4">
    <source>
        <dbReference type="ARBA" id="ARBA00047512"/>
    </source>
</evidence>
<feature type="region of interest" description="Disordered" evidence="5">
    <location>
        <begin position="57"/>
        <end position="88"/>
    </location>
</feature>
<evidence type="ECO:0000256" key="1">
    <source>
        <dbReference type="ARBA" id="ARBA00012247"/>
    </source>
</evidence>
<evidence type="ECO:0000256" key="2">
    <source>
        <dbReference type="ARBA" id="ARBA00022798"/>
    </source>
</evidence>
<keyword evidence="3" id="KW-0378">Hydrolase</keyword>
<gene>
    <name evidence="7" type="ORF">CSSPJE1EN2_LOCUS20352</name>
</gene>
<organism evidence="7 8">
    <name type="scientific">Sphagnum jensenii</name>
    <dbReference type="NCBI Taxonomy" id="128206"/>
    <lineage>
        <taxon>Eukaryota</taxon>
        <taxon>Viridiplantae</taxon>
        <taxon>Streptophyta</taxon>
        <taxon>Embryophyta</taxon>
        <taxon>Bryophyta</taxon>
        <taxon>Sphagnophytina</taxon>
        <taxon>Sphagnopsida</taxon>
        <taxon>Sphagnales</taxon>
        <taxon>Sphagnaceae</taxon>
        <taxon>Sphagnum</taxon>
    </lineage>
</organism>